<dbReference type="EMBL" id="OCND01000006">
    <property type="protein sequence ID" value="SOD55256.1"/>
    <property type="molecule type" value="Genomic_DNA"/>
</dbReference>
<dbReference type="PROSITE" id="PS51677">
    <property type="entry name" value="NODB"/>
    <property type="match status" value="1"/>
</dbReference>
<dbReference type="GO" id="GO:0005975">
    <property type="term" value="P:carbohydrate metabolic process"/>
    <property type="evidence" value="ECO:0007669"/>
    <property type="project" value="InterPro"/>
</dbReference>
<dbReference type="InterPro" id="IPR002509">
    <property type="entry name" value="NODB_dom"/>
</dbReference>
<protein>
    <submittedName>
        <fullName evidence="4">Polysaccharide deacetylase</fullName>
    </submittedName>
</protein>
<keyword evidence="5" id="KW-1185">Reference proteome</keyword>
<evidence type="ECO:0000313" key="4">
    <source>
        <dbReference type="EMBL" id="SOD55256.1"/>
    </source>
</evidence>
<dbReference type="Pfam" id="PF01522">
    <property type="entry name" value="Polysacc_deac_1"/>
    <property type="match status" value="1"/>
</dbReference>
<evidence type="ECO:0000259" key="3">
    <source>
        <dbReference type="PROSITE" id="PS51677"/>
    </source>
</evidence>
<dbReference type="Gene3D" id="3.20.20.370">
    <property type="entry name" value="Glycoside hydrolase/deacetylase"/>
    <property type="match status" value="1"/>
</dbReference>
<proteinExistence type="predicted"/>
<dbReference type="PANTHER" id="PTHR34216:SF3">
    <property type="entry name" value="POLY-BETA-1,6-N-ACETYL-D-GLUCOSAMINE N-DEACETYLASE"/>
    <property type="match status" value="1"/>
</dbReference>
<dbReference type="GO" id="GO:0016810">
    <property type="term" value="F:hydrolase activity, acting on carbon-nitrogen (but not peptide) bonds"/>
    <property type="evidence" value="ECO:0007669"/>
    <property type="project" value="InterPro"/>
</dbReference>
<dbReference type="InterPro" id="IPR051398">
    <property type="entry name" value="Polysacch_Deacetylase"/>
</dbReference>
<dbReference type="RefSeq" id="WP_097122509.1">
    <property type="nucleotide sequence ID" value="NZ_OCND01000006.1"/>
</dbReference>
<evidence type="ECO:0000313" key="5">
    <source>
        <dbReference type="Proteomes" id="UP000219374"/>
    </source>
</evidence>
<comment type="subcellular location">
    <subcellularLocation>
        <location evidence="1">Secreted</location>
    </subcellularLocation>
</comment>
<accession>A0A286D9B5</accession>
<dbReference type="GO" id="GO:0005576">
    <property type="term" value="C:extracellular region"/>
    <property type="evidence" value="ECO:0007669"/>
    <property type="project" value="UniProtKB-SubCell"/>
</dbReference>
<dbReference type="SUPFAM" id="SSF88713">
    <property type="entry name" value="Glycoside hydrolase/deacetylase"/>
    <property type="match status" value="1"/>
</dbReference>
<dbReference type="Proteomes" id="UP000219374">
    <property type="component" value="Unassembled WGS sequence"/>
</dbReference>
<dbReference type="CDD" id="cd10918">
    <property type="entry name" value="CE4_NodB_like_5s_6s"/>
    <property type="match status" value="1"/>
</dbReference>
<reference evidence="4 5" key="1">
    <citation type="submission" date="2017-09" db="EMBL/GenBank/DDBJ databases">
        <authorList>
            <person name="Ehlers B."/>
            <person name="Leendertz F.H."/>
        </authorList>
    </citation>
    <scope>NUCLEOTIDE SEQUENCE [LARGE SCALE GENOMIC DNA]</scope>
    <source>
        <strain evidence="4 5">CGMCC 1.10978</strain>
    </source>
</reference>
<name>A0A286D9B5_9GAMM</name>
<evidence type="ECO:0000256" key="1">
    <source>
        <dbReference type="ARBA" id="ARBA00004613"/>
    </source>
</evidence>
<gene>
    <name evidence="4" type="ORF">SAMN06296416_106224</name>
</gene>
<dbReference type="InterPro" id="IPR011330">
    <property type="entry name" value="Glyco_hydro/deAcase_b/a-brl"/>
</dbReference>
<dbReference type="AlphaFoldDB" id="A0A286D9B5"/>
<keyword evidence="2" id="KW-0732">Signal</keyword>
<feature type="domain" description="NodB homology" evidence="3">
    <location>
        <begin position="68"/>
        <end position="268"/>
    </location>
</feature>
<organism evidence="4 5">
    <name type="scientific">Pseudoxanthomonas wuyuanensis</name>
    <dbReference type="NCBI Taxonomy" id="1073196"/>
    <lineage>
        <taxon>Bacteria</taxon>
        <taxon>Pseudomonadati</taxon>
        <taxon>Pseudomonadota</taxon>
        <taxon>Gammaproteobacteria</taxon>
        <taxon>Lysobacterales</taxon>
        <taxon>Lysobacteraceae</taxon>
        <taxon>Pseudoxanthomonas</taxon>
    </lineage>
</organism>
<evidence type="ECO:0000256" key="2">
    <source>
        <dbReference type="ARBA" id="ARBA00022729"/>
    </source>
</evidence>
<sequence length="268" mass="28463">MPSPPPQPTRSGPAVALMYHAIGEGAAPEGQDPHYTLDCSAFQRQLNFVDAGSGGGSARDWLAGSHGARVLLTFDDGHISNYQYAFPALATRGMGADFFVNPANVGRPGFASWRQLREMSDAGMSIQSHGYDHLYLTSLGTDALRASLRAAREEISQQIGKPVTLLAPPGGRMPRNLCALARECGYTHVLSSRPGLIAAGATGMVLPRMAVTAATGDAELQSWIAGDSTTVVRERLRYAGLALAKRLLGDARYERARARALAALRGTS</sequence>
<dbReference type="OrthoDB" id="9814639at2"/>
<dbReference type="PANTHER" id="PTHR34216">
    <property type="match status" value="1"/>
</dbReference>